<dbReference type="Gene3D" id="1.20.960.40">
    <property type="match status" value="1"/>
</dbReference>
<evidence type="ECO:0000313" key="1">
    <source>
        <dbReference type="EMBL" id="OHT02546.1"/>
    </source>
</evidence>
<dbReference type="GeneID" id="94841959"/>
<name>A0A1J4JV09_9EUKA</name>
<dbReference type="Proteomes" id="UP000179807">
    <property type="component" value="Unassembled WGS sequence"/>
</dbReference>
<reference evidence="1" key="1">
    <citation type="submission" date="2016-10" db="EMBL/GenBank/DDBJ databases">
        <authorList>
            <person name="Benchimol M."/>
            <person name="Almeida L.G."/>
            <person name="Vasconcelos A.T."/>
            <person name="Perreira-Neves A."/>
            <person name="Rosa I.A."/>
            <person name="Tasca T."/>
            <person name="Bogo M.R."/>
            <person name="de Souza W."/>
        </authorList>
    </citation>
    <scope>NUCLEOTIDE SEQUENCE [LARGE SCALE GENOMIC DNA]</scope>
    <source>
        <strain evidence="1">K</strain>
    </source>
</reference>
<protein>
    <recommendedName>
        <fullName evidence="3">LisH domain-containing protein</fullName>
    </recommendedName>
</protein>
<dbReference type="RefSeq" id="XP_068355682.1">
    <property type="nucleotide sequence ID" value="XM_068507255.1"/>
</dbReference>
<dbReference type="AlphaFoldDB" id="A0A1J4JV09"/>
<comment type="caution">
    <text evidence="1">The sequence shown here is derived from an EMBL/GenBank/DDBJ whole genome shotgun (WGS) entry which is preliminary data.</text>
</comment>
<sequence>MEFLNEFIDSSTNKIIQDAKMLLQKQKIKENIMEESNGFVCQIVDSMNDKNNSDLPCFPSVQINADDPFSYEYLEFQLVLDYLDSIGCKFAASIFRNESQNISEIANREFIADTLKLRTYDQSPLLVQFIESLR</sequence>
<evidence type="ECO:0000313" key="2">
    <source>
        <dbReference type="Proteomes" id="UP000179807"/>
    </source>
</evidence>
<organism evidence="1 2">
    <name type="scientific">Tritrichomonas foetus</name>
    <dbReference type="NCBI Taxonomy" id="1144522"/>
    <lineage>
        <taxon>Eukaryota</taxon>
        <taxon>Metamonada</taxon>
        <taxon>Parabasalia</taxon>
        <taxon>Tritrichomonadida</taxon>
        <taxon>Tritrichomonadidae</taxon>
        <taxon>Tritrichomonas</taxon>
    </lineage>
</organism>
<dbReference type="EMBL" id="MLAK01000862">
    <property type="protein sequence ID" value="OHT02546.1"/>
    <property type="molecule type" value="Genomic_DNA"/>
</dbReference>
<keyword evidence="2" id="KW-1185">Reference proteome</keyword>
<gene>
    <name evidence="1" type="ORF">TRFO_30273</name>
</gene>
<dbReference type="VEuPathDB" id="TrichDB:TRFO_30273"/>
<accession>A0A1J4JV09</accession>
<evidence type="ECO:0008006" key="3">
    <source>
        <dbReference type="Google" id="ProtNLM"/>
    </source>
</evidence>
<proteinExistence type="predicted"/>